<dbReference type="OrthoDB" id="419598at2759"/>
<dbReference type="EMBL" id="JAFJYH010000071">
    <property type="protein sequence ID" value="KAG4421132.1"/>
    <property type="molecule type" value="Genomic_DNA"/>
</dbReference>
<dbReference type="InterPro" id="IPR008030">
    <property type="entry name" value="NmrA-like"/>
</dbReference>
<gene>
    <name evidence="4" type="ORF">IFR04_005775</name>
</gene>
<evidence type="ECO:0000313" key="4">
    <source>
        <dbReference type="EMBL" id="KAG4421132.1"/>
    </source>
</evidence>
<dbReference type="Gene3D" id="3.90.25.10">
    <property type="entry name" value="UDP-galactose 4-epimerase, domain 1"/>
    <property type="match status" value="1"/>
</dbReference>
<dbReference type="Proteomes" id="UP000664132">
    <property type="component" value="Unassembled WGS sequence"/>
</dbReference>
<name>A0A8H7TKB5_9HELO</name>
<dbReference type="AlphaFoldDB" id="A0A8H7TKB5"/>
<feature type="domain" description="NmrA-like" evidence="3">
    <location>
        <begin position="5"/>
        <end position="267"/>
    </location>
</feature>
<evidence type="ECO:0000313" key="5">
    <source>
        <dbReference type="Proteomes" id="UP000664132"/>
    </source>
</evidence>
<evidence type="ECO:0000256" key="1">
    <source>
        <dbReference type="ARBA" id="ARBA00022857"/>
    </source>
</evidence>
<accession>A0A8H7TKB5</accession>
<dbReference type="Gene3D" id="3.40.50.720">
    <property type="entry name" value="NAD(P)-binding Rossmann-like Domain"/>
    <property type="match status" value="1"/>
</dbReference>
<organism evidence="4 5">
    <name type="scientific">Cadophora malorum</name>
    <dbReference type="NCBI Taxonomy" id="108018"/>
    <lineage>
        <taxon>Eukaryota</taxon>
        <taxon>Fungi</taxon>
        <taxon>Dikarya</taxon>
        <taxon>Ascomycota</taxon>
        <taxon>Pezizomycotina</taxon>
        <taxon>Leotiomycetes</taxon>
        <taxon>Helotiales</taxon>
        <taxon>Ploettnerulaceae</taxon>
        <taxon>Cadophora</taxon>
    </lineage>
</organism>
<sequence>MPIVVIAGGTSIGLGRSIVQAILQAYPNQEWTPIILSRSPKQPDWLPALDYKPEIKAVDYNDPSSLLSALRGVHTVISVILAIDGTHASSQIALLDAAVQSGCKRFAPSEWACGPKGVLNVDLLAAAKAPVWEACEKSGIEWSRFNVGSFMNYLGIGCGQNEDEACAGVDREGDMPDGSGSFLVSMVSNSVELLVKDDGAVPRVTMTEIRDVGRFVARALELEDWERDMDIVGDTVRLDEVVEIAERVTGKRFDVNRLGRREMEKQLETLVDESDMLKRMWIQLKIMMLGDEVGCGVLNPVANKLCPGVRAVSIEGYLTKYWGGKNL</sequence>
<dbReference type="InterPro" id="IPR036291">
    <property type="entry name" value="NAD(P)-bd_dom_sf"/>
</dbReference>
<dbReference type="GO" id="GO:0016491">
    <property type="term" value="F:oxidoreductase activity"/>
    <property type="evidence" value="ECO:0007669"/>
    <property type="project" value="UniProtKB-KW"/>
</dbReference>
<comment type="caution">
    <text evidence="4">The sequence shown here is derived from an EMBL/GenBank/DDBJ whole genome shotgun (WGS) entry which is preliminary data.</text>
</comment>
<proteinExistence type="predicted"/>
<dbReference type="SUPFAM" id="SSF51735">
    <property type="entry name" value="NAD(P)-binding Rossmann-fold domains"/>
    <property type="match status" value="1"/>
</dbReference>
<reference evidence="4" key="1">
    <citation type="submission" date="2021-02" db="EMBL/GenBank/DDBJ databases">
        <title>Genome sequence Cadophora malorum strain M34.</title>
        <authorList>
            <person name="Stefanovic E."/>
            <person name="Vu D."/>
            <person name="Scully C."/>
            <person name="Dijksterhuis J."/>
            <person name="Roader J."/>
            <person name="Houbraken J."/>
        </authorList>
    </citation>
    <scope>NUCLEOTIDE SEQUENCE</scope>
    <source>
        <strain evidence="4">M34</strain>
    </source>
</reference>
<protein>
    <recommendedName>
        <fullName evidence="3">NmrA-like domain-containing protein</fullName>
    </recommendedName>
</protein>
<dbReference type="InterPro" id="IPR051609">
    <property type="entry name" value="NmrA/Isoflavone_reductase-like"/>
</dbReference>
<keyword evidence="5" id="KW-1185">Reference proteome</keyword>
<dbReference type="PANTHER" id="PTHR47706">
    <property type="entry name" value="NMRA-LIKE FAMILY PROTEIN"/>
    <property type="match status" value="1"/>
</dbReference>
<evidence type="ECO:0000256" key="2">
    <source>
        <dbReference type="ARBA" id="ARBA00023002"/>
    </source>
</evidence>
<keyword evidence="1" id="KW-0521">NADP</keyword>
<evidence type="ECO:0000259" key="3">
    <source>
        <dbReference type="Pfam" id="PF05368"/>
    </source>
</evidence>
<keyword evidence="2" id="KW-0560">Oxidoreductase</keyword>
<dbReference type="PANTHER" id="PTHR47706:SF2">
    <property type="entry name" value="ISOFLAVONE REDUCTASE FAMILY PROTEIN (AFU_ORTHOLOGUE AFUA_2G05290)"/>
    <property type="match status" value="1"/>
</dbReference>
<dbReference type="Pfam" id="PF05368">
    <property type="entry name" value="NmrA"/>
    <property type="match status" value="1"/>
</dbReference>